<keyword evidence="5 7" id="KW-0808">Transferase</keyword>
<dbReference type="EMBL" id="LGGW01000001">
    <property type="protein sequence ID" value="KUK91455.1"/>
    <property type="molecule type" value="Genomic_DNA"/>
</dbReference>
<evidence type="ECO:0000313" key="12">
    <source>
        <dbReference type="EMBL" id="KUK68459.1"/>
    </source>
</evidence>
<feature type="binding site" evidence="7 10">
    <location>
        <position position="111"/>
    </location>
    <ligand>
        <name>Mg(2+)</name>
        <dbReference type="ChEBI" id="CHEBI:18420"/>
    </ligand>
</feature>
<dbReference type="Pfam" id="PF02548">
    <property type="entry name" value="Pantoate_transf"/>
    <property type="match status" value="1"/>
</dbReference>
<sequence length="266" mass="29608">MNVREIAESKDKRKLSMVSAYSYFEAKFAEEAGIDIIVVGDSLGTLVMGKRDTLSVTMDEMIWSLKSIRRGSKNGFIVADLPFGSYQCSTERAVENVVAFLRHGANAVKIEGGFETADLIKYLVDRGFPIMGHIGITPQHASLVGEYHVQGRDEKSIKRLIESVNDLEEAGVFAILLEMVVEDVAKRLTEDTSVPTIGLGSGRYCDGQFLRWHDLLGINDESRPRYVKRFADLKSEIIEALSNFDEEVKSGTFPDEKNAFEGAEEI</sequence>
<dbReference type="PIRSF" id="PIRSF000388">
    <property type="entry name" value="Pantoate_hydroxy_MeTrfase"/>
    <property type="match status" value="1"/>
</dbReference>
<comment type="pathway">
    <text evidence="1 7">Cofactor biosynthesis; (R)-pantothenate biosynthesis; (R)-pantoate from 3-methyl-2-oxobutanoate: step 1/2.</text>
</comment>
<dbReference type="SUPFAM" id="SSF51621">
    <property type="entry name" value="Phosphoenolpyruvate/pyruvate domain"/>
    <property type="match status" value="1"/>
</dbReference>
<comment type="cofactor">
    <cofactor evidence="7 10">
        <name>Mg(2+)</name>
        <dbReference type="ChEBI" id="CHEBI:18420"/>
    </cofactor>
    <text evidence="7 10">Binds 1 Mg(2+) ion per subunit.</text>
</comment>
<dbReference type="EC" id="2.1.2.11" evidence="7"/>
<organism evidence="12 14">
    <name type="scientific">Mesotoga infera</name>
    <dbReference type="NCBI Taxonomy" id="1236046"/>
    <lineage>
        <taxon>Bacteria</taxon>
        <taxon>Thermotogati</taxon>
        <taxon>Thermotogota</taxon>
        <taxon>Thermotogae</taxon>
        <taxon>Kosmotogales</taxon>
        <taxon>Kosmotogaceae</taxon>
        <taxon>Mesotoga</taxon>
    </lineage>
</organism>
<evidence type="ECO:0000256" key="8">
    <source>
        <dbReference type="PIRSR" id="PIRSR000388-1"/>
    </source>
</evidence>
<dbReference type="FunFam" id="3.20.20.60:FF:000003">
    <property type="entry name" value="3-methyl-2-oxobutanoate hydroxymethyltransferase"/>
    <property type="match status" value="1"/>
</dbReference>
<comment type="caution">
    <text evidence="12">The sequence shown here is derived from an EMBL/GenBank/DDBJ whole genome shotgun (WGS) entry which is preliminary data.</text>
</comment>
<feature type="binding site" evidence="7 10">
    <location>
        <position position="80"/>
    </location>
    <ligand>
        <name>Mg(2+)</name>
        <dbReference type="ChEBI" id="CHEBI:18420"/>
    </ligand>
</feature>
<comment type="subcellular location">
    <subcellularLocation>
        <location evidence="7">Cytoplasm</location>
    </subcellularLocation>
</comment>
<comment type="subunit">
    <text evidence="3 7">Homodecamer; pentamer of dimers.</text>
</comment>
<keyword evidence="7 10" id="KW-0460">Magnesium</keyword>
<evidence type="ECO:0000256" key="3">
    <source>
        <dbReference type="ARBA" id="ARBA00011424"/>
    </source>
</evidence>
<reference evidence="11 16" key="3">
    <citation type="journal article" date="2018" name="Nat. Biotechnol.">
        <title>A standardized bacterial taxonomy based on genome phylogeny substantially revises the tree of life.</title>
        <authorList>
            <person name="Parks D.H."/>
            <person name="Chuvochina M."/>
            <person name="Waite D.W."/>
            <person name="Rinke C."/>
            <person name="Skarshewski A."/>
            <person name="Chaumeil P.A."/>
            <person name="Hugenholtz P."/>
        </authorList>
    </citation>
    <scope>NUCLEOTIDE SEQUENCE [LARGE SCALE GENOMIC DNA]</scope>
    <source>
        <strain evidence="11">UBA9905</strain>
    </source>
</reference>
<reference evidence="14 15" key="2">
    <citation type="journal article" date="2015" name="MBio">
        <title>Genome-Resolved Metagenomic Analysis Reveals Roles for Candidate Phyla and Other Microbial Community Members in Biogeochemical Transformations in Oil Reservoirs.</title>
        <authorList>
            <person name="Hu P."/>
            <person name="Tom L."/>
            <person name="Singh A."/>
            <person name="Thomas B.C."/>
            <person name="Baker B.J."/>
            <person name="Piceno Y.M."/>
            <person name="Andersen G.L."/>
            <person name="Banfield J.F."/>
        </authorList>
    </citation>
    <scope>NUCLEOTIDE SEQUENCE [LARGE SCALE GENOMIC DNA]</scope>
</reference>
<dbReference type="Proteomes" id="UP000264215">
    <property type="component" value="Unassembled WGS sequence"/>
</dbReference>
<keyword evidence="12" id="KW-0489">Methyltransferase</keyword>
<dbReference type="GO" id="GO:0000287">
    <property type="term" value="F:magnesium ion binding"/>
    <property type="evidence" value="ECO:0007669"/>
    <property type="project" value="TreeGrafter"/>
</dbReference>
<evidence type="ECO:0000256" key="10">
    <source>
        <dbReference type="PIRSR" id="PIRSR000388-3"/>
    </source>
</evidence>
<dbReference type="PANTHER" id="PTHR20881:SF0">
    <property type="entry name" value="3-METHYL-2-OXOBUTANOATE HYDROXYMETHYLTRANSFERASE"/>
    <property type="match status" value="1"/>
</dbReference>
<dbReference type="InterPro" id="IPR040442">
    <property type="entry name" value="Pyrv_kinase-like_dom_sf"/>
</dbReference>
<evidence type="ECO:0000256" key="1">
    <source>
        <dbReference type="ARBA" id="ARBA00005033"/>
    </source>
</evidence>
<gene>
    <name evidence="7 11" type="primary">panB</name>
    <name evidence="11" type="ORF">DIT26_07965</name>
    <name evidence="12" type="ORF">XD86_0166</name>
    <name evidence="13" type="ORF">XE02_0013</name>
</gene>
<dbReference type="Proteomes" id="UP000054260">
    <property type="component" value="Unassembled WGS sequence"/>
</dbReference>
<evidence type="ECO:0000256" key="6">
    <source>
        <dbReference type="ARBA" id="ARBA00056497"/>
    </source>
</evidence>
<dbReference type="AlphaFoldDB" id="A0A101H1P4"/>
<evidence type="ECO:0000313" key="13">
    <source>
        <dbReference type="EMBL" id="KUK91455.1"/>
    </source>
</evidence>
<dbReference type="GO" id="GO:0015940">
    <property type="term" value="P:pantothenate biosynthetic process"/>
    <property type="evidence" value="ECO:0007669"/>
    <property type="project" value="UniProtKB-UniRule"/>
</dbReference>
<dbReference type="UniPathway" id="UPA00028">
    <property type="reaction ID" value="UER00003"/>
</dbReference>
<comment type="similarity">
    <text evidence="2 7">Belongs to the PanB family.</text>
</comment>
<dbReference type="InterPro" id="IPR015813">
    <property type="entry name" value="Pyrv/PenolPyrv_kinase-like_dom"/>
</dbReference>
<protein>
    <recommendedName>
        <fullName evidence="7">3-methyl-2-oxobutanoate hydroxymethyltransferase</fullName>
        <ecNumber evidence="7">2.1.2.11</ecNumber>
    </recommendedName>
    <alternativeName>
        <fullName evidence="7">Ketopantoate hydroxymethyltransferase</fullName>
        <shortName evidence="7">KPHMT</shortName>
    </alternativeName>
</protein>
<dbReference type="PATRIC" id="fig|1236046.5.peg.562"/>
<proteinExistence type="inferred from homology"/>
<evidence type="ECO:0000256" key="9">
    <source>
        <dbReference type="PIRSR" id="PIRSR000388-2"/>
    </source>
</evidence>
<dbReference type="GO" id="GO:0005737">
    <property type="term" value="C:cytoplasm"/>
    <property type="evidence" value="ECO:0007669"/>
    <property type="project" value="UniProtKB-SubCell"/>
</dbReference>
<evidence type="ECO:0000313" key="16">
    <source>
        <dbReference type="Proteomes" id="UP000264215"/>
    </source>
</evidence>
<dbReference type="Gene3D" id="3.20.20.60">
    <property type="entry name" value="Phosphoenolpyruvate-binding domains"/>
    <property type="match status" value="1"/>
</dbReference>
<dbReference type="PANTHER" id="PTHR20881">
    <property type="entry name" value="3-METHYL-2-OXOBUTANOATE HYDROXYMETHYLTRANSFERASE"/>
    <property type="match status" value="1"/>
</dbReference>
<dbReference type="EMBL" id="LGGH01000012">
    <property type="protein sequence ID" value="KUK68459.1"/>
    <property type="molecule type" value="Genomic_DNA"/>
</dbReference>
<comment type="function">
    <text evidence="6 7">Catalyzes the reversible reaction in which hydroxymethyl group from 5,10-methylenetetrahydrofolate is transferred onto alpha-ketoisovalerate to form ketopantoate.</text>
</comment>
<reference evidence="12" key="1">
    <citation type="journal article" date="2015" name="MBio">
        <title>Genome-resolved metagenomic analysis reveals roles for candidate phyla and other microbial community members in biogeochemical transformations in oil reservoirs.</title>
        <authorList>
            <person name="Hu P."/>
            <person name="Tom L."/>
            <person name="Singh A."/>
            <person name="Thomas B.C."/>
            <person name="Baker B.J."/>
            <person name="Piceno Y.M."/>
            <person name="Andersen G.L."/>
            <person name="Banfield J.F."/>
        </authorList>
    </citation>
    <scope>NUCLEOTIDE SEQUENCE [LARGE SCALE GENOMIC DNA]</scope>
    <source>
        <strain evidence="12">46_47</strain>
        <strain evidence="13">46_70</strain>
    </source>
</reference>
<accession>A0A101H1P4</accession>
<dbReference type="InterPro" id="IPR003700">
    <property type="entry name" value="Pantoate_hydroxy_MeTrfase"/>
</dbReference>
<evidence type="ECO:0000313" key="11">
    <source>
        <dbReference type="EMBL" id="HCO70491.1"/>
    </source>
</evidence>
<dbReference type="GO" id="GO:0008168">
    <property type="term" value="F:methyltransferase activity"/>
    <property type="evidence" value="ECO:0007669"/>
    <property type="project" value="UniProtKB-KW"/>
</dbReference>
<evidence type="ECO:0000256" key="2">
    <source>
        <dbReference type="ARBA" id="ARBA00008676"/>
    </source>
</evidence>
<dbReference type="CDD" id="cd06557">
    <property type="entry name" value="KPHMT-like"/>
    <property type="match status" value="1"/>
</dbReference>
<dbReference type="Proteomes" id="UP000055014">
    <property type="component" value="Unassembled WGS sequence"/>
</dbReference>
<evidence type="ECO:0000313" key="15">
    <source>
        <dbReference type="Proteomes" id="UP000055014"/>
    </source>
</evidence>
<keyword evidence="4 7" id="KW-0566">Pantothenate biosynthesis</keyword>
<evidence type="ECO:0000313" key="14">
    <source>
        <dbReference type="Proteomes" id="UP000054260"/>
    </source>
</evidence>
<dbReference type="EMBL" id="DQBS01000178">
    <property type="protein sequence ID" value="HCO70491.1"/>
    <property type="molecule type" value="Genomic_DNA"/>
</dbReference>
<evidence type="ECO:0000256" key="5">
    <source>
        <dbReference type="ARBA" id="ARBA00022679"/>
    </source>
</evidence>
<name>A0A101H1P4_9BACT</name>
<dbReference type="HAMAP" id="MF_00156">
    <property type="entry name" value="PanB"/>
    <property type="match status" value="1"/>
</dbReference>
<keyword evidence="7 10" id="KW-0479">Metal-binding</keyword>
<comment type="catalytic activity">
    <reaction evidence="7">
        <text>(6R)-5,10-methylene-5,6,7,8-tetrahydrofolate + 3-methyl-2-oxobutanoate + H2O = 2-dehydropantoate + (6S)-5,6,7,8-tetrahydrofolate</text>
        <dbReference type="Rhea" id="RHEA:11824"/>
        <dbReference type="ChEBI" id="CHEBI:11561"/>
        <dbReference type="ChEBI" id="CHEBI:11851"/>
        <dbReference type="ChEBI" id="CHEBI:15377"/>
        <dbReference type="ChEBI" id="CHEBI:15636"/>
        <dbReference type="ChEBI" id="CHEBI:57453"/>
        <dbReference type="EC" id="2.1.2.11"/>
    </reaction>
</comment>
<feature type="active site" description="Proton acceptor" evidence="7 8">
    <location>
        <position position="178"/>
    </location>
</feature>
<feature type="binding site" evidence="7 9">
    <location>
        <position position="109"/>
    </location>
    <ligand>
        <name>3-methyl-2-oxobutanoate</name>
        <dbReference type="ChEBI" id="CHEBI:11851"/>
    </ligand>
</feature>
<feature type="binding site" evidence="7 9">
    <location>
        <begin position="41"/>
        <end position="42"/>
    </location>
    <ligand>
        <name>3-methyl-2-oxobutanoate</name>
        <dbReference type="ChEBI" id="CHEBI:11851"/>
    </ligand>
</feature>
<evidence type="ECO:0000256" key="4">
    <source>
        <dbReference type="ARBA" id="ARBA00022655"/>
    </source>
</evidence>
<evidence type="ECO:0000256" key="7">
    <source>
        <dbReference type="HAMAP-Rule" id="MF_00156"/>
    </source>
</evidence>
<dbReference type="NCBIfam" id="TIGR00222">
    <property type="entry name" value="panB"/>
    <property type="match status" value="1"/>
</dbReference>
<dbReference type="GO" id="GO:0003864">
    <property type="term" value="F:3-methyl-2-oxobutanoate hydroxymethyltransferase activity"/>
    <property type="evidence" value="ECO:0007669"/>
    <property type="project" value="UniProtKB-UniRule"/>
</dbReference>
<dbReference type="NCBIfam" id="NF001452">
    <property type="entry name" value="PRK00311.1"/>
    <property type="match status" value="1"/>
</dbReference>
<dbReference type="GO" id="GO:0032259">
    <property type="term" value="P:methylation"/>
    <property type="evidence" value="ECO:0007669"/>
    <property type="project" value="UniProtKB-KW"/>
</dbReference>
<keyword evidence="7" id="KW-0963">Cytoplasm</keyword>
<feature type="binding site" evidence="7 10">
    <location>
        <position position="41"/>
    </location>
    <ligand>
        <name>Mg(2+)</name>
        <dbReference type="ChEBI" id="CHEBI:18420"/>
    </ligand>
</feature>
<feature type="binding site" evidence="7 9">
    <location>
        <position position="80"/>
    </location>
    <ligand>
        <name>3-methyl-2-oxobutanoate</name>
        <dbReference type="ChEBI" id="CHEBI:11851"/>
    </ligand>
</feature>